<feature type="transmembrane region" description="Helical" evidence="1">
    <location>
        <begin position="140"/>
        <end position="161"/>
    </location>
</feature>
<comment type="caution">
    <text evidence="2">The sequence shown here is derived from an EMBL/GenBank/DDBJ whole genome shotgun (WGS) entry which is preliminary data.</text>
</comment>
<evidence type="ECO:0000256" key="1">
    <source>
        <dbReference type="SAM" id="Phobius"/>
    </source>
</evidence>
<dbReference type="EMBL" id="LQRT01000035">
    <property type="protein sequence ID" value="KZS39209.1"/>
    <property type="molecule type" value="Genomic_DNA"/>
</dbReference>
<organism evidence="2 3">
    <name type="scientific">Aquimarina aggregata</name>
    <dbReference type="NCBI Taxonomy" id="1642818"/>
    <lineage>
        <taxon>Bacteria</taxon>
        <taxon>Pseudomonadati</taxon>
        <taxon>Bacteroidota</taxon>
        <taxon>Flavobacteriia</taxon>
        <taxon>Flavobacteriales</taxon>
        <taxon>Flavobacteriaceae</taxon>
        <taxon>Aquimarina</taxon>
    </lineage>
</organism>
<protein>
    <submittedName>
        <fullName evidence="2">Uncharacterized protein</fullName>
    </submittedName>
</protein>
<keyword evidence="3" id="KW-1185">Reference proteome</keyword>
<keyword evidence="1" id="KW-0472">Membrane</keyword>
<dbReference type="Proteomes" id="UP000076715">
    <property type="component" value="Unassembled WGS sequence"/>
</dbReference>
<evidence type="ECO:0000313" key="3">
    <source>
        <dbReference type="Proteomes" id="UP000076715"/>
    </source>
</evidence>
<evidence type="ECO:0000313" key="2">
    <source>
        <dbReference type="EMBL" id="KZS39209.1"/>
    </source>
</evidence>
<accession>A0A162YLD7</accession>
<reference evidence="2 3" key="1">
    <citation type="submission" date="2016-01" db="EMBL/GenBank/DDBJ databases">
        <title>The draft genome sequence of Aquimarina sp. RZW4-3-2.</title>
        <authorList>
            <person name="Wang Y."/>
        </authorList>
    </citation>
    <scope>NUCLEOTIDE SEQUENCE [LARGE SCALE GENOMIC DNA]</scope>
    <source>
        <strain evidence="2 3">RZW4-3-2</strain>
    </source>
</reference>
<keyword evidence="1" id="KW-1133">Transmembrane helix</keyword>
<name>A0A162YLD7_9FLAO</name>
<proteinExistence type="predicted"/>
<sequence length="211" mass="24728">MKDTNIKQNIYIKAMEIGFKHQVDGIKYGNIKNELEKALNFEFSSSSEYAFLTWFLHYFTSEDTSIPISEKATNDFLLTVNKYFKSHPEGLPELYYNKILATIFFIRGEAVKQYTDYLELEQAKEIGNRAYGKSVLSNQLSIVSIFLVIVFFTIPMVIDFFKKDNYKPQEVIIIEDETKHFDEKKFKKEIIDSIMNFINEKKLDSLNNNSD</sequence>
<keyword evidence="1" id="KW-0812">Transmembrane</keyword>
<dbReference type="RefSeq" id="WP_066317101.1">
    <property type="nucleotide sequence ID" value="NZ_LQRT01000035.1"/>
</dbReference>
<gene>
    <name evidence="2" type="ORF">AWE51_11685</name>
</gene>
<dbReference type="OrthoDB" id="1440808at2"/>
<dbReference type="AlphaFoldDB" id="A0A162YLD7"/>